<dbReference type="InterPro" id="IPR000700">
    <property type="entry name" value="PAS-assoc_C"/>
</dbReference>
<organism evidence="6 7">
    <name type="scientific">Nostoc minutum NIES-26</name>
    <dbReference type="NCBI Taxonomy" id="1844469"/>
    <lineage>
        <taxon>Bacteria</taxon>
        <taxon>Bacillati</taxon>
        <taxon>Cyanobacteriota</taxon>
        <taxon>Cyanophyceae</taxon>
        <taxon>Nostocales</taxon>
        <taxon>Nostocaceae</taxon>
        <taxon>Nostoc</taxon>
    </lineage>
</organism>
<dbReference type="PANTHER" id="PTHR44757:SF2">
    <property type="entry name" value="BIOFILM ARCHITECTURE MAINTENANCE PROTEIN MBAA"/>
    <property type="match status" value="1"/>
</dbReference>
<feature type="domain" description="PAS" evidence="3">
    <location>
        <begin position="132"/>
        <end position="205"/>
    </location>
</feature>
<dbReference type="InterPro" id="IPR001789">
    <property type="entry name" value="Sig_transdc_resp-reg_receiver"/>
</dbReference>
<evidence type="ECO:0000259" key="4">
    <source>
        <dbReference type="PROSITE" id="PS50113"/>
    </source>
</evidence>
<sequence length="434" mass="48306">MLARKILVVEDEKLLALNIRNTLQKLGYNVPEITDSGEEAIKKVAEIHPNLVLIDICLAGEINGIQVADTIQNDFQIPVLQITEYSQYIKLHQKQLGKAFSYILKPFAEADLHIAIEVAIYKHQINNRLREEIQRMSAIIDSINCAVVVTYTNGHIQIMNPMAEVLTGWKQDEAFGRDLSEVVCLVDRDMDEAIENLAIQAIAADKVLNLPENCMLIAKDGNEIPIGDNVAPIRDSNGNITGAVLVFQDITQRKQMEAQLLRNAFYDGLTALPNRVLFLDRLKQAIERRKRRSDYNFAVLFLDLDGFQGINDRLGHGMGDDLLVAIARRLESCVRSGDTVGRFGGDKFAVLLEEIKDVTDTTNVAKRIQDTLGLPLNLNGHQICTTASIGIALNCGGYNEPESLLRDADIAMYRAKQQGKARYGVFDEATNTNS</sequence>
<feature type="modified residue" description="4-aspartylphosphate" evidence="1">
    <location>
        <position position="55"/>
    </location>
</feature>
<dbReference type="InterPro" id="IPR029787">
    <property type="entry name" value="Nucleotide_cyclase"/>
</dbReference>
<proteinExistence type="predicted"/>
<protein>
    <submittedName>
        <fullName evidence="6">Diguanylate cyclase</fullName>
    </submittedName>
</protein>
<evidence type="ECO:0000259" key="3">
    <source>
        <dbReference type="PROSITE" id="PS50112"/>
    </source>
</evidence>
<dbReference type="InterPro" id="IPR000014">
    <property type="entry name" value="PAS"/>
</dbReference>
<dbReference type="CDD" id="cd01949">
    <property type="entry name" value="GGDEF"/>
    <property type="match status" value="1"/>
</dbReference>
<feature type="domain" description="PAC" evidence="4">
    <location>
        <begin position="210"/>
        <end position="262"/>
    </location>
</feature>
<dbReference type="SMART" id="SM00267">
    <property type="entry name" value="GGDEF"/>
    <property type="match status" value="1"/>
</dbReference>
<dbReference type="GO" id="GO:0006355">
    <property type="term" value="P:regulation of DNA-templated transcription"/>
    <property type="evidence" value="ECO:0007669"/>
    <property type="project" value="InterPro"/>
</dbReference>
<dbReference type="AlphaFoldDB" id="A0A367RVA3"/>
<dbReference type="Gene3D" id="3.40.50.2300">
    <property type="match status" value="1"/>
</dbReference>
<dbReference type="GO" id="GO:0000160">
    <property type="term" value="P:phosphorelay signal transduction system"/>
    <property type="evidence" value="ECO:0007669"/>
    <property type="project" value="InterPro"/>
</dbReference>
<dbReference type="SUPFAM" id="SSF52172">
    <property type="entry name" value="CheY-like"/>
    <property type="match status" value="1"/>
</dbReference>
<dbReference type="InterPro" id="IPR052155">
    <property type="entry name" value="Biofilm_reg_signaling"/>
</dbReference>
<dbReference type="Pfam" id="PF00990">
    <property type="entry name" value="GGDEF"/>
    <property type="match status" value="1"/>
</dbReference>
<dbReference type="InterPro" id="IPR011006">
    <property type="entry name" value="CheY-like_superfamily"/>
</dbReference>
<gene>
    <name evidence="6" type="ORF">A6770_11215</name>
</gene>
<dbReference type="PROSITE" id="PS50113">
    <property type="entry name" value="PAC"/>
    <property type="match status" value="1"/>
</dbReference>
<keyword evidence="1" id="KW-0597">Phosphoprotein</keyword>
<dbReference type="NCBIfam" id="TIGR00229">
    <property type="entry name" value="sensory_box"/>
    <property type="match status" value="1"/>
</dbReference>
<evidence type="ECO:0000256" key="1">
    <source>
        <dbReference type="PROSITE-ProRule" id="PRU00169"/>
    </source>
</evidence>
<dbReference type="PROSITE" id="PS50112">
    <property type="entry name" value="PAS"/>
    <property type="match status" value="1"/>
</dbReference>
<dbReference type="InterPro" id="IPR000160">
    <property type="entry name" value="GGDEF_dom"/>
</dbReference>
<dbReference type="SUPFAM" id="SSF55785">
    <property type="entry name" value="PYP-like sensor domain (PAS domain)"/>
    <property type="match status" value="1"/>
</dbReference>
<reference evidence="6" key="1">
    <citation type="submission" date="2016-04" db="EMBL/GenBank/DDBJ databases">
        <authorList>
            <person name="Tabuchi Yagui T.R."/>
        </authorList>
    </citation>
    <scope>NUCLEOTIDE SEQUENCE [LARGE SCALE GENOMIC DNA]</scope>
    <source>
        <strain evidence="6">NIES-26</strain>
    </source>
</reference>
<dbReference type="InterPro" id="IPR001610">
    <property type="entry name" value="PAC"/>
</dbReference>
<dbReference type="Pfam" id="PF00072">
    <property type="entry name" value="Response_reg"/>
    <property type="match status" value="1"/>
</dbReference>
<name>A0A367RVA3_9NOSO</name>
<dbReference type="SUPFAM" id="SSF55073">
    <property type="entry name" value="Nucleotide cyclase"/>
    <property type="match status" value="1"/>
</dbReference>
<dbReference type="SMART" id="SM00086">
    <property type="entry name" value="PAC"/>
    <property type="match status" value="1"/>
</dbReference>
<feature type="domain" description="GGDEF" evidence="5">
    <location>
        <begin position="295"/>
        <end position="428"/>
    </location>
</feature>
<dbReference type="InterPro" id="IPR043128">
    <property type="entry name" value="Rev_trsase/Diguanyl_cyclase"/>
</dbReference>
<dbReference type="CDD" id="cd00130">
    <property type="entry name" value="PAS"/>
    <property type="match status" value="1"/>
</dbReference>
<evidence type="ECO:0000313" key="6">
    <source>
        <dbReference type="EMBL" id="RCJ39653.1"/>
    </source>
</evidence>
<dbReference type="InterPro" id="IPR013767">
    <property type="entry name" value="PAS_fold"/>
</dbReference>
<keyword evidence="7" id="KW-1185">Reference proteome</keyword>
<comment type="caution">
    <text evidence="6">The sequence shown here is derived from an EMBL/GenBank/DDBJ whole genome shotgun (WGS) entry which is preliminary data.</text>
</comment>
<dbReference type="PROSITE" id="PS50110">
    <property type="entry name" value="RESPONSE_REGULATORY"/>
    <property type="match status" value="1"/>
</dbReference>
<dbReference type="SMART" id="SM00448">
    <property type="entry name" value="REC"/>
    <property type="match status" value="1"/>
</dbReference>
<dbReference type="Proteomes" id="UP000252107">
    <property type="component" value="Unassembled WGS sequence"/>
</dbReference>
<dbReference type="Pfam" id="PF00989">
    <property type="entry name" value="PAS"/>
    <property type="match status" value="1"/>
</dbReference>
<feature type="domain" description="Response regulatory" evidence="2">
    <location>
        <begin position="5"/>
        <end position="120"/>
    </location>
</feature>
<accession>A0A367RVA3</accession>
<dbReference type="SMART" id="SM00091">
    <property type="entry name" value="PAS"/>
    <property type="match status" value="1"/>
</dbReference>
<dbReference type="InterPro" id="IPR035965">
    <property type="entry name" value="PAS-like_dom_sf"/>
</dbReference>
<evidence type="ECO:0000313" key="7">
    <source>
        <dbReference type="Proteomes" id="UP000252107"/>
    </source>
</evidence>
<dbReference type="CDD" id="cd17534">
    <property type="entry name" value="REC_DC-like"/>
    <property type="match status" value="1"/>
</dbReference>
<dbReference type="NCBIfam" id="TIGR00254">
    <property type="entry name" value="GGDEF"/>
    <property type="match status" value="1"/>
</dbReference>
<evidence type="ECO:0000259" key="5">
    <source>
        <dbReference type="PROSITE" id="PS50887"/>
    </source>
</evidence>
<dbReference type="PANTHER" id="PTHR44757">
    <property type="entry name" value="DIGUANYLATE CYCLASE DGCP"/>
    <property type="match status" value="1"/>
</dbReference>
<dbReference type="Gene3D" id="3.30.70.270">
    <property type="match status" value="1"/>
</dbReference>
<dbReference type="Gene3D" id="3.30.450.20">
    <property type="entry name" value="PAS domain"/>
    <property type="match status" value="1"/>
</dbReference>
<dbReference type="PROSITE" id="PS50887">
    <property type="entry name" value="GGDEF"/>
    <property type="match status" value="1"/>
</dbReference>
<evidence type="ECO:0000259" key="2">
    <source>
        <dbReference type="PROSITE" id="PS50110"/>
    </source>
</evidence>
<dbReference type="EMBL" id="LXQD01000065">
    <property type="protein sequence ID" value="RCJ39653.1"/>
    <property type="molecule type" value="Genomic_DNA"/>
</dbReference>